<evidence type="ECO:0000313" key="2">
    <source>
        <dbReference type="Proteomes" id="UP001251528"/>
    </source>
</evidence>
<dbReference type="Proteomes" id="UP001251528">
    <property type="component" value="Unassembled WGS sequence"/>
</dbReference>
<dbReference type="SUPFAM" id="SSF52949">
    <property type="entry name" value="Macro domain-like"/>
    <property type="match status" value="1"/>
</dbReference>
<proteinExistence type="predicted"/>
<gene>
    <name evidence="1" type="ORF">QQS21_010733</name>
</gene>
<accession>A0AAJ0CEF1</accession>
<dbReference type="Gene3D" id="3.40.220.10">
    <property type="entry name" value="Leucine Aminopeptidase, subunit E, domain 1"/>
    <property type="match status" value="1"/>
</dbReference>
<keyword evidence="2" id="KW-1185">Reference proteome</keyword>
<evidence type="ECO:0000313" key="1">
    <source>
        <dbReference type="EMBL" id="KAK2591563.1"/>
    </source>
</evidence>
<evidence type="ECO:0008006" key="3">
    <source>
        <dbReference type="Google" id="ProtNLM"/>
    </source>
</evidence>
<name>A0AAJ0CEF1_9HYPO</name>
<protein>
    <recommendedName>
        <fullName evidence="3">Macro domain-like protein</fullName>
    </recommendedName>
</protein>
<comment type="caution">
    <text evidence="1">The sequence shown here is derived from an EMBL/GenBank/DDBJ whole genome shotgun (WGS) entry which is preliminary data.</text>
</comment>
<organism evidence="1 2">
    <name type="scientific">Conoideocrella luteorostrata</name>
    <dbReference type="NCBI Taxonomy" id="1105319"/>
    <lineage>
        <taxon>Eukaryota</taxon>
        <taxon>Fungi</taxon>
        <taxon>Dikarya</taxon>
        <taxon>Ascomycota</taxon>
        <taxon>Pezizomycotina</taxon>
        <taxon>Sordariomycetes</taxon>
        <taxon>Hypocreomycetidae</taxon>
        <taxon>Hypocreales</taxon>
        <taxon>Clavicipitaceae</taxon>
        <taxon>Conoideocrella</taxon>
    </lineage>
</organism>
<reference evidence="1" key="1">
    <citation type="submission" date="2023-06" db="EMBL/GenBank/DDBJ databases">
        <title>Conoideocrella luteorostrata (Hypocreales: Clavicipitaceae), a potential biocontrol fungus for elongate hemlock scale in United States Christmas tree production areas.</title>
        <authorList>
            <person name="Barrett H."/>
            <person name="Lovett B."/>
            <person name="Macias A.M."/>
            <person name="Stajich J.E."/>
            <person name="Kasson M.T."/>
        </authorList>
    </citation>
    <scope>NUCLEOTIDE SEQUENCE</scope>
    <source>
        <strain evidence="1">ARSEF 14590</strain>
    </source>
</reference>
<sequence>MTTDTPQFNLPYIHLLCMDEKHSEAFTHAAHAYHFAASINFEIHNAALQFVPPTAKFDVVVSPANSYGRLDGGFDDAISRAFSPQDDYLALTQVAQTKLYDEWYGFAPPGSCTLVRIPDEFEAKSKNVWGTKYVALCPTMRTPQEVTWDREVVYESIWSLLVTIDKHNKGVDKEQDKISSILMTPLATGIGRVSSERWAHQTVLAMKHFVDAKQHPEKWGRLTPADIFDHTNEVVDTWVM</sequence>
<dbReference type="EMBL" id="JASWJB010000325">
    <property type="protein sequence ID" value="KAK2591563.1"/>
    <property type="molecule type" value="Genomic_DNA"/>
</dbReference>
<dbReference type="InterPro" id="IPR043472">
    <property type="entry name" value="Macro_dom-like"/>
</dbReference>
<dbReference type="AlphaFoldDB" id="A0AAJ0CEF1"/>